<sequence>MHKFGILNVLVLMMASFAQAEVVKDNSFLMEEAYNQEPGVVQFIQTYQYLNPSHDWTYNFTSEIPITDETHQFSFVVPVMKQTGEAGESDQTQVGDILLNYRYQLLNTPTLAMAPRFTLIAPTGDYKKGFGTGVAGLQFNQAVSITINDRWTNHWNAGFTFTPDAKDVNGDTATTFGFNFGSSVVYNYTPKTNLLCEFVFNSNESVIGPDMKAAASTYYVVPGIRTAFEAGEETEIVPGIGALLGIGPSAEEHETGVIVYLSIESKLW</sequence>
<dbReference type="InterPro" id="IPR025737">
    <property type="entry name" value="FApF"/>
</dbReference>
<reference evidence="2 3" key="1">
    <citation type="submission" date="2016-03" db="EMBL/GenBank/DDBJ databases">
        <authorList>
            <person name="Ploux O."/>
        </authorList>
    </citation>
    <scope>NUCLEOTIDE SEQUENCE [LARGE SCALE GENOMIC DNA]</scope>
    <source>
        <strain evidence="2 3">BER2</strain>
    </source>
</reference>
<accession>A0A150WCN3</accession>
<feature type="signal peptide" evidence="1">
    <location>
        <begin position="1"/>
        <end position="20"/>
    </location>
</feature>
<gene>
    <name evidence="2" type="ORF">AZI85_11535</name>
</gene>
<evidence type="ECO:0000256" key="1">
    <source>
        <dbReference type="SAM" id="SignalP"/>
    </source>
</evidence>
<protein>
    <recommendedName>
        <fullName evidence="4">Transporter</fullName>
    </recommendedName>
</protein>
<dbReference type="Proteomes" id="UP000075391">
    <property type="component" value="Unassembled WGS sequence"/>
</dbReference>
<dbReference type="RefSeq" id="WP_063244903.1">
    <property type="nucleotide sequence ID" value="NZ_LUKF01000019.1"/>
</dbReference>
<dbReference type="OrthoDB" id="129069at2"/>
<evidence type="ECO:0000313" key="3">
    <source>
        <dbReference type="Proteomes" id="UP000075391"/>
    </source>
</evidence>
<comment type="caution">
    <text evidence="2">The sequence shown here is derived from an EMBL/GenBank/DDBJ whole genome shotgun (WGS) entry which is preliminary data.</text>
</comment>
<dbReference type="EMBL" id="LUKF01000019">
    <property type="protein sequence ID" value="KYG60628.1"/>
    <property type="molecule type" value="Genomic_DNA"/>
</dbReference>
<organism evidence="2 3">
    <name type="scientific">Bdellovibrio bacteriovorus</name>
    <dbReference type="NCBI Taxonomy" id="959"/>
    <lineage>
        <taxon>Bacteria</taxon>
        <taxon>Pseudomonadati</taxon>
        <taxon>Bdellovibrionota</taxon>
        <taxon>Bdellovibrionia</taxon>
        <taxon>Bdellovibrionales</taxon>
        <taxon>Pseudobdellovibrionaceae</taxon>
        <taxon>Bdellovibrio</taxon>
    </lineage>
</organism>
<proteinExistence type="predicted"/>
<dbReference type="Pfam" id="PF13557">
    <property type="entry name" value="Phenol_MetA_deg"/>
    <property type="match status" value="1"/>
</dbReference>
<evidence type="ECO:0000313" key="2">
    <source>
        <dbReference type="EMBL" id="KYG60628.1"/>
    </source>
</evidence>
<keyword evidence="1" id="KW-0732">Signal</keyword>
<name>A0A150WCN3_BDEBC</name>
<feature type="chain" id="PRO_5007572706" description="Transporter" evidence="1">
    <location>
        <begin position="21"/>
        <end position="268"/>
    </location>
</feature>
<evidence type="ECO:0008006" key="4">
    <source>
        <dbReference type="Google" id="ProtNLM"/>
    </source>
</evidence>
<dbReference type="AlphaFoldDB" id="A0A150WCN3"/>